<dbReference type="EMBL" id="LM993667">
    <property type="protein sequence ID" value="VTZ80392.1"/>
    <property type="molecule type" value="Genomic_DNA"/>
</dbReference>
<name>A0A4V0KQ39_PLAYE</name>
<keyword evidence="1" id="KW-1133">Transmembrane helix</keyword>
<dbReference type="Proteomes" id="UP000072874">
    <property type="component" value="Chromosome 13"/>
</dbReference>
<evidence type="ECO:0000313" key="2">
    <source>
        <dbReference type="EMBL" id="VTZ80392.1"/>
    </source>
</evidence>
<reference evidence="2 3" key="1">
    <citation type="journal article" date="2014" name="BMC Biol.">
        <title>A comprehensive evaluation of rodent malaria parasite genomes and gene expression.</title>
        <authorList>
            <person name="Otto T.D."/>
            <person name="Bohme U."/>
            <person name="Jackson A.P."/>
            <person name="Hunt M."/>
            <person name="Franke-Fayard B."/>
            <person name="Hoeijmakers W.A."/>
            <person name="Religa A.A."/>
            <person name="Robertson L."/>
            <person name="Sanders M."/>
            <person name="Ogun S.A."/>
            <person name="Cunningham D."/>
            <person name="Erhart A."/>
            <person name="Billker O."/>
            <person name="Khan S.M."/>
            <person name="Stunnenberg H.G."/>
            <person name="Langhorne J."/>
            <person name="Holder A.A."/>
            <person name="Waters A.P."/>
            <person name="Newbold C.I."/>
            <person name="Pain A."/>
            <person name="Berriman M."/>
            <person name="Janse C.J."/>
        </authorList>
    </citation>
    <scope>NUCLEOTIDE SEQUENCE [LARGE SCALE GENOMIC DNA]</scope>
    <source>
        <strain evidence="2 3">17X</strain>
    </source>
</reference>
<dbReference type="AlphaFoldDB" id="A0A4V0KQ39"/>
<dbReference type="Pfam" id="PF06022">
    <property type="entry name" value="Cir_Bir_Yir"/>
    <property type="match status" value="1"/>
</dbReference>
<keyword evidence="1" id="KW-0472">Membrane</keyword>
<sequence length="291" mass="33319">MNDTLCSNFDYLRNYLPDELSDNPKLELKSIKNYNNYCPNDNCNTDLDKITVGFLWLLGECYSALKNKVHENSINAFFIYLISWLSYKLNQNLGHGFIKINDFYTNSVMNSGKYSKFTTEAYRFSGIDEFIDKQSDFLNINIEDMSKFYDVFKLLCSMHGNLATNKNDDALFNANDFVKNYARLKNDHNIEGAAGSKILPVLSTGYNNLKAKCKNCPSLPETEAEISALASEYISSSSSIGSKFFTVLSIFGAIAFFLGISYKYSLFGFRKRAQKQYLREKIKNIKKKMNH</sequence>
<dbReference type="KEGG" id="pyo:PY17X_1301200"/>
<protein>
    <submittedName>
        <fullName evidence="2">YIR protein</fullName>
    </submittedName>
</protein>
<feature type="transmembrane region" description="Helical" evidence="1">
    <location>
        <begin position="244"/>
        <end position="262"/>
    </location>
</feature>
<dbReference type="RefSeq" id="XP_022813456.1">
    <property type="nucleotide sequence ID" value="XM_022956961.1"/>
</dbReference>
<dbReference type="VEuPathDB" id="PlasmoDB:Py17XNL_001302882"/>
<accession>A0A4V0KQ39</accession>
<organism evidence="2 3">
    <name type="scientific">Plasmodium yoelii</name>
    <dbReference type="NCBI Taxonomy" id="5861"/>
    <lineage>
        <taxon>Eukaryota</taxon>
        <taxon>Sar</taxon>
        <taxon>Alveolata</taxon>
        <taxon>Apicomplexa</taxon>
        <taxon>Aconoidasida</taxon>
        <taxon>Haemosporida</taxon>
        <taxon>Plasmodiidae</taxon>
        <taxon>Plasmodium</taxon>
        <taxon>Plasmodium (Vinckeia)</taxon>
    </lineage>
</organism>
<dbReference type="OrthoDB" id="373273at2759"/>
<gene>
    <name evidence="2" type="ORF">PY17X_1301200</name>
</gene>
<dbReference type="InterPro" id="IPR006477">
    <property type="entry name" value="Yir_bir_cir"/>
</dbReference>
<dbReference type="VEuPathDB" id="PlasmoDB:PY17X_1301200"/>
<dbReference type="NCBIfam" id="TIGR01590">
    <property type="entry name" value="yir-bir-cir_Pla"/>
    <property type="match status" value="1"/>
</dbReference>
<proteinExistence type="predicted"/>
<dbReference type="VEuPathDB" id="PlasmoDB:PY02973"/>
<dbReference type="VEuPathDB" id="PlasmoDB:PYYM_0601800"/>
<dbReference type="GeneID" id="34860076"/>
<evidence type="ECO:0000313" key="3">
    <source>
        <dbReference type="Proteomes" id="UP000072874"/>
    </source>
</evidence>
<keyword evidence="1" id="KW-0812">Transmembrane</keyword>
<evidence type="ECO:0000256" key="1">
    <source>
        <dbReference type="SAM" id="Phobius"/>
    </source>
</evidence>